<comment type="caution">
    <text evidence="1">The sequence shown here is derived from an EMBL/GenBank/DDBJ whole genome shotgun (WGS) entry which is preliminary data.</text>
</comment>
<sequence>MLGTLAVERDLGDGAQAVALQGRQAVLVQQRHGAGDEARLMQPAHAPQGGGRRNAGALGQGLVAGGGIVLQQVQQMPIDGVKFHKRSKINFKFRIHQSKK</sequence>
<gene>
    <name evidence="1" type="ORF">SDC9_207868</name>
</gene>
<accession>A0A645JKH9</accession>
<name>A0A645JKH9_9ZZZZ</name>
<reference evidence="1" key="1">
    <citation type="submission" date="2019-08" db="EMBL/GenBank/DDBJ databases">
        <authorList>
            <person name="Kucharzyk K."/>
            <person name="Murdoch R.W."/>
            <person name="Higgins S."/>
            <person name="Loffler F."/>
        </authorList>
    </citation>
    <scope>NUCLEOTIDE SEQUENCE</scope>
</reference>
<dbReference type="AlphaFoldDB" id="A0A645JKH9"/>
<dbReference type="EMBL" id="VSSQ01135040">
    <property type="protein sequence ID" value="MPN60143.1"/>
    <property type="molecule type" value="Genomic_DNA"/>
</dbReference>
<protein>
    <submittedName>
        <fullName evidence="1">Uncharacterized protein</fullName>
    </submittedName>
</protein>
<proteinExistence type="predicted"/>
<evidence type="ECO:0000313" key="1">
    <source>
        <dbReference type="EMBL" id="MPN60143.1"/>
    </source>
</evidence>
<organism evidence="1">
    <name type="scientific">bioreactor metagenome</name>
    <dbReference type="NCBI Taxonomy" id="1076179"/>
    <lineage>
        <taxon>unclassified sequences</taxon>
        <taxon>metagenomes</taxon>
        <taxon>ecological metagenomes</taxon>
    </lineage>
</organism>